<name>A0A3B6ESL0_WHEAT</name>
<dbReference type="EnsemblPlants" id="TraesCS3A02G425800.1">
    <property type="protein sequence ID" value="TraesCS3A02G425800.1"/>
    <property type="gene ID" value="TraesCS3A02G425800"/>
</dbReference>
<accession>A0A3B6ESL0</accession>
<dbReference type="Gramene" id="TraesSTA3A03G01476570.1">
    <property type="protein sequence ID" value="TraesSTA3A03G01476570.1"/>
    <property type="gene ID" value="TraesSTA3A03G01476570"/>
</dbReference>
<reference evidence="2" key="2">
    <citation type="submission" date="2018-10" db="UniProtKB">
        <authorList>
            <consortium name="EnsemblPlants"/>
        </authorList>
    </citation>
    <scope>IDENTIFICATION</scope>
</reference>
<dbReference type="Gramene" id="TraesJAG3A03G01493350.1">
    <property type="protein sequence ID" value="TraesJAG3A03G01493350.1"/>
    <property type="gene ID" value="TraesJAG3A03G01493350"/>
</dbReference>
<dbReference type="Gramene" id="TraesLAC3A03G01428570.1">
    <property type="protein sequence ID" value="TraesLAC3A03G01428570.1"/>
    <property type="gene ID" value="TraesLAC3A03G01428570"/>
</dbReference>
<keyword evidence="3" id="KW-1185">Reference proteome</keyword>
<dbReference type="AlphaFoldDB" id="A0A3B6ESL0"/>
<feature type="compositionally biased region" description="Basic residues" evidence="1">
    <location>
        <begin position="1"/>
        <end position="11"/>
    </location>
</feature>
<feature type="region of interest" description="Disordered" evidence="1">
    <location>
        <begin position="1"/>
        <end position="24"/>
    </location>
</feature>
<evidence type="ECO:0000313" key="2">
    <source>
        <dbReference type="EnsemblPlants" id="TraesCS3A02G425800.1"/>
    </source>
</evidence>
<evidence type="ECO:0000313" key="3">
    <source>
        <dbReference type="Proteomes" id="UP000019116"/>
    </source>
</evidence>
<proteinExistence type="predicted"/>
<dbReference type="Gramene" id="TraesARI3A03G01506240.1">
    <property type="protein sequence ID" value="TraesARI3A03G01506240.1"/>
    <property type="gene ID" value="TraesARI3A03G01506240"/>
</dbReference>
<dbReference type="Gramene" id="TraesMAC3A03G01482900.1">
    <property type="protein sequence ID" value="TraesMAC3A03G01482900.1"/>
    <property type="gene ID" value="TraesMAC3A03G01482900"/>
</dbReference>
<sequence length="161" mass="18986">MDAKEQRRKRDRERYAQMIDEKRQEQLKKRREAYQKQKEKICAQQRQIYANMQPAQKKARIENINELKHNTASKDSIAMENPAYIATEQEANTSIFPVKHKKHVKPGERQALLHRRNEEFTTRRSKTASEDASMTETGNDDTEPLQQPEVVIYGNTLNFIQ</sequence>
<dbReference type="Proteomes" id="UP000019116">
    <property type="component" value="Chromosome 3A"/>
</dbReference>
<feature type="region of interest" description="Disordered" evidence="1">
    <location>
        <begin position="112"/>
        <end position="150"/>
    </location>
</feature>
<dbReference type="OrthoDB" id="720162at2759"/>
<evidence type="ECO:0000256" key="1">
    <source>
        <dbReference type="SAM" id="MobiDB-lite"/>
    </source>
</evidence>
<organism evidence="2">
    <name type="scientific">Triticum aestivum</name>
    <name type="common">Wheat</name>
    <dbReference type="NCBI Taxonomy" id="4565"/>
    <lineage>
        <taxon>Eukaryota</taxon>
        <taxon>Viridiplantae</taxon>
        <taxon>Streptophyta</taxon>
        <taxon>Embryophyta</taxon>
        <taxon>Tracheophyta</taxon>
        <taxon>Spermatophyta</taxon>
        <taxon>Magnoliopsida</taxon>
        <taxon>Liliopsida</taxon>
        <taxon>Poales</taxon>
        <taxon>Poaceae</taxon>
        <taxon>BOP clade</taxon>
        <taxon>Pooideae</taxon>
        <taxon>Triticodae</taxon>
        <taxon>Triticeae</taxon>
        <taxon>Triticinae</taxon>
        <taxon>Triticum</taxon>
    </lineage>
</organism>
<dbReference type="Gramene" id="TraesCAD_scaffold_006138_01G000100.1">
    <property type="protein sequence ID" value="TraesCAD_scaffold_006138_01G000100.1"/>
    <property type="gene ID" value="TraesCAD_scaffold_006138_01G000100"/>
</dbReference>
<reference evidence="2" key="1">
    <citation type="submission" date="2018-08" db="EMBL/GenBank/DDBJ databases">
        <authorList>
            <person name="Rossello M."/>
        </authorList>
    </citation>
    <scope>NUCLEOTIDE SEQUENCE [LARGE SCALE GENOMIC DNA]</scope>
    <source>
        <strain evidence="2">cv. Chinese Spring</strain>
    </source>
</reference>
<dbReference type="STRING" id="4565.A0A3B6ESL0"/>
<dbReference type="Gramene" id="TraesCS3A02G425800.1">
    <property type="protein sequence ID" value="TraesCS3A02G425800.1"/>
    <property type="gene ID" value="TraesCS3A02G425800"/>
</dbReference>
<dbReference type="Gramene" id="TraesWEE_scaffold_000629_01G000100.1">
    <property type="protein sequence ID" value="TraesWEE_scaffold_000629_01G000100.1"/>
    <property type="gene ID" value="TraesWEE_scaffold_000629_01G000100"/>
</dbReference>
<protein>
    <submittedName>
        <fullName evidence="2">Uncharacterized protein</fullName>
    </submittedName>
</protein>
<feature type="compositionally biased region" description="Basic and acidic residues" evidence="1">
    <location>
        <begin position="12"/>
        <end position="24"/>
    </location>
</feature>
<dbReference type="OMA" id="YIATEHE"/>
<dbReference type="Gramene" id="TraesSYM3A03G01507760.1">
    <property type="protein sequence ID" value="TraesSYM3A03G01507760.1"/>
    <property type="gene ID" value="TraesSYM3A03G01507760"/>
</dbReference>
<dbReference type="Gramene" id="TraesCS3A03G0989200.1">
    <property type="protein sequence ID" value="TraesCS3A03G0989200.1.CDS"/>
    <property type="gene ID" value="TraesCS3A03G0989200"/>
</dbReference>
<dbReference type="Gramene" id="TraesNOR3A03G01505870.1">
    <property type="protein sequence ID" value="TraesNOR3A03G01505870.1"/>
    <property type="gene ID" value="TraesNOR3A03G01505870"/>
</dbReference>